<dbReference type="VEuPathDB" id="VectorBase:LOC119163436"/>
<organism evidence="2 3">
    <name type="scientific">Rhipicephalus microplus</name>
    <name type="common">Cattle tick</name>
    <name type="synonym">Boophilus microplus</name>
    <dbReference type="NCBI Taxonomy" id="6941"/>
    <lineage>
        <taxon>Eukaryota</taxon>
        <taxon>Metazoa</taxon>
        <taxon>Ecdysozoa</taxon>
        <taxon>Arthropoda</taxon>
        <taxon>Chelicerata</taxon>
        <taxon>Arachnida</taxon>
        <taxon>Acari</taxon>
        <taxon>Parasitiformes</taxon>
        <taxon>Ixodida</taxon>
        <taxon>Ixodoidea</taxon>
        <taxon>Ixodidae</taxon>
        <taxon>Rhipicephalinae</taxon>
        <taxon>Rhipicephalus</taxon>
        <taxon>Boophilus</taxon>
    </lineage>
</organism>
<accession>A0A9J6EE27</accession>
<name>A0A9J6EE27_RHIMP</name>
<gene>
    <name evidence="2" type="ORF">HPB51_026067</name>
</gene>
<keyword evidence="3" id="KW-1185">Reference proteome</keyword>
<evidence type="ECO:0000313" key="3">
    <source>
        <dbReference type="Proteomes" id="UP000821866"/>
    </source>
</evidence>
<proteinExistence type="predicted"/>
<protein>
    <submittedName>
        <fullName evidence="2">Uncharacterized protein</fullName>
    </submittedName>
</protein>
<dbReference type="Proteomes" id="UP000821866">
    <property type="component" value="Chromosome 3"/>
</dbReference>
<evidence type="ECO:0000256" key="1">
    <source>
        <dbReference type="SAM" id="MobiDB-lite"/>
    </source>
</evidence>
<comment type="caution">
    <text evidence="2">The sequence shown here is derived from an EMBL/GenBank/DDBJ whole genome shotgun (WGS) entry which is preliminary data.</text>
</comment>
<dbReference type="AlphaFoldDB" id="A0A9J6EE27"/>
<reference evidence="2" key="1">
    <citation type="journal article" date="2020" name="Cell">
        <title>Large-Scale Comparative Analyses of Tick Genomes Elucidate Their Genetic Diversity and Vector Capacities.</title>
        <authorList>
            <consortium name="Tick Genome and Microbiome Consortium (TIGMIC)"/>
            <person name="Jia N."/>
            <person name="Wang J."/>
            <person name="Shi W."/>
            <person name="Du L."/>
            <person name="Sun Y."/>
            <person name="Zhan W."/>
            <person name="Jiang J.F."/>
            <person name="Wang Q."/>
            <person name="Zhang B."/>
            <person name="Ji P."/>
            <person name="Bell-Sakyi L."/>
            <person name="Cui X.M."/>
            <person name="Yuan T.T."/>
            <person name="Jiang B.G."/>
            <person name="Yang W.F."/>
            <person name="Lam T.T."/>
            <person name="Chang Q.C."/>
            <person name="Ding S.J."/>
            <person name="Wang X.J."/>
            <person name="Zhu J.G."/>
            <person name="Ruan X.D."/>
            <person name="Zhao L."/>
            <person name="Wei J.T."/>
            <person name="Ye R.Z."/>
            <person name="Que T.C."/>
            <person name="Du C.H."/>
            <person name="Zhou Y.H."/>
            <person name="Cheng J.X."/>
            <person name="Dai P.F."/>
            <person name="Guo W.B."/>
            <person name="Han X.H."/>
            <person name="Huang E.J."/>
            <person name="Li L.F."/>
            <person name="Wei W."/>
            <person name="Gao Y.C."/>
            <person name="Liu J.Z."/>
            <person name="Shao H.Z."/>
            <person name="Wang X."/>
            <person name="Wang C.C."/>
            <person name="Yang T.C."/>
            <person name="Huo Q.B."/>
            <person name="Li W."/>
            <person name="Chen H.Y."/>
            <person name="Chen S.E."/>
            <person name="Zhou L.G."/>
            <person name="Ni X.B."/>
            <person name="Tian J.H."/>
            <person name="Sheng Y."/>
            <person name="Liu T."/>
            <person name="Pan Y.S."/>
            <person name="Xia L.Y."/>
            <person name="Li J."/>
            <person name="Zhao F."/>
            <person name="Cao W.C."/>
        </authorList>
    </citation>
    <scope>NUCLEOTIDE SEQUENCE</scope>
    <source>
        <strain evidence="2">Rmic-2018</strain>
    </source>
</reference>
<dbReference type="EMBL" id="JABSTU010000005">
    <property type="protein sequence ID" value="KAH8032614.1"/>
    <property type="molecule type" value="Genomic_DNA"/>
</dbReference>
<feature type="region of interest" description="Disordered" evidence="1">
    <location>
        <begin position="178"/>
        <end position="211"/>
    </location>
</feature>
<sequence>MPMLQVKRVLADVPYSQVSCGNWKRNWQVTVTPDVILKAPGAPDVVPKAPVSILVKRDDRPRKDGLCEQCLRRWFRTDLMPVNGAAAWSLHECGGELVCTNAGGRVSSAVRARISESKLVGGIKPRSRYRSRSLSASSTDSYSSVNACLTLPLKNPVLPPLNTQQVILMKGSPWCHPSHKERNGGDNMVASEMSQTEKRRLSPSLFGNPTAGERLQQEGALGDQRTVAQSVFSL</sequence>
<evidence type="ECO:0000313" key="2">
    <source>
        <dbReference type="EMBL" id="KAH8032614.1"/>
    </source>
</evidence>
<reference evidence="2" key="2">
    <citation type="submission" date="2021-09" db="EMBL/GenBank/DDBJ databases">
        <authorList>
            <person name="Jia N."/>
            <person name="Wang J."/>
            <person name="Shi W."/>
            <person name="Du L."/>
            <person name="Sun Y."/>
            <person name="Zhan W."/>
            <person name="Jiang J."/>
            <person name="Wang Q."/>
            <person name="Zhang B."/>
            <person name="Ji P."/>
            <person name="Sakyi L.B."/>
            <person name="Cui X."/>
            <person name="Yuan T."/>
            <person name="Jiang B."/>
            <person name="Yang W."/>
            <person name="Lam T.T.-Y."/>
            <person name="Chang Q."/>
            <person name="Ding S."/>
            <person name="Wang X."/>
            <person name="Zhu J."/>
            <person name="Ruan X."/>
            <person name="Zhao L."/>
            <person name="Wei J."/>
            <person name="Que T."/>
            <person name="Du C."/>
            <person name="Cheng J."/>
            <person name="Dai P."/>
            <person name="Han X."/>
            <person name="Huang E."/>
            <person name="Gao Y."/>
            <person name="Liu J."/>
            <person name="Shao H."/>
            <person name="Ye R."/>
            <person name="Li L."/>
            <person name="Wei W."/>
            <person name="Wang X."/>
            <person name="Wang C."/>
            <person name="Huo Q."/>
            <person name="Li W."/>
            <person name="Guo W."/>
            <person name="Chen H."/>
            <person name="Chen S."/>
            <person name="Zhou L."/>
            <person name="Zhou L."/>
            <person name="Ni X."/>
            <person name="Tian J."/>
            <person name="Zhou Y."/>
            <person name="Sheng Y."/>
            <person name="Liu T."/>
            <person name="Pan Y."/>
            <person name="Xia L."/>
            <person name="Li J."/>
            <person name="Zhao F."/>
            <person name="Cao W."/>
        </authorList>
    </citation>
    <scope>NUCLEOTIDE SEQUENCE</scope>
    <source>
        <strain evidence="2">Rmic-2018</strain>
        <tissue evidence="2">Larvae</tissue>
    </source>
</reference>